<keyword evidence="3" id="KW-0238">DNA-binding</keyword>
<dbReference type="PRINTS" id="PR00046">
    <property type="entry name" value="SIGMA70FCT"/>
</dbReference>
<dbReference type="Pfam" id="PF04545">
    <property type="entry name" value="Sigma70_r4"/>
    <property type="match status" value="1"/>
</dbReference>
<evidence type="ECO:0000256" key="3">
    <source>
        <dbReference type="ARBA" id="ARBA00023125"/>
    </source>
</evidence>
<dbReference type="EMBL" id="NGAF01000003">
    <property type="protein sequence ID" value="OXR45778.1"/>
    <property type="molecule type" value="Genomic_DNA"/>
</dbReference>
<dbReference type="GO" id="GO:0006352">
    <property type="term" value="P:DNA-templated transcription initiation"/>
    <property type="evidence" value="ECO:0007669"/>
    <property type="project" value="InterPro"/>
</dbReference>
<dbReference type="NCBIfam" id="TIGR02980">
    <property type="entry name" value="SigBFG"/>
    <property type="match status" value="1"/>
</dbReference>
<feature type="domain" description="RNA polymerase sigma-70 region 4" evidence="7">
    <location>
        <begin position="215"/>
        <end position="262"/>
    </location>
</feature>
<dbReference type="Gene3D" id="1.20.120.1810">
    <property type="match status" value="1"/>
</dbReference>
<dbReference type="SUPFAM" id="SSF88946">
    <property type="entry name" value="Sigma2 domain of RNA polymerase sigma factors"/>
    <property type="match status" value="1"/>
</dbReference>
<dbReference type="InterPro" id="IPR007630">
    <property type="entry name" value="RNA_pol_sigma70_r4"/>
</dbReference>
<keyword evidence="2" id="KW-0731">Sigma factor</keyword>
<evidence type="ECO:0000256" key="2">
    <source>
        <dbReference type="ARBA" id="ARBA00023082"/>
    </source>
</evidence>
<feature type="domain" description="RNA polymerase sigma-70 region 3" evidence="5">
    <location>
        <begin position="126"/>
        <end position="185"/>
    </location>
</feature>
<dbReference type="Pfam" id="PF04539">
    <property type="entry name" value="Sigma70_r3"/>
    <property type="match status" value="1"/>
</dbReference>
<dbReference type="GO" id="GO:0003677">
    <property type="term" value="F:DNA binding"/>
    <property type="evidence" value="ECO:0007669"/>
    <property type="project" value="UniProtKB-KW"/>
</dbReference>
<evidence type="ECO:0000313" key="9">
    <source>
        <dbReference type="Proteomes" id="UP000215506"/>
    </source>
</evidence>
<evidence type="ECO:0000256" key="4">
    <source>
        <dbReference type="ARBA" id="ARBA00023163"/>
    </source>
</evidence>
<reference evidence="8 9" key="1">
    <citation type="submission" date="2017-07" db="EMBL/GenBank/DDBJ databases">
        <title>First draft Genome Sequence of Nocardia cerradoensis isolated from human infection.</title>
        <authorList>
            <person name="Carrasco G."/>
        </authorList>
    </citation>
    <scope>NUCLEOTIDE SEQUENCE [LARGE SCALE GENOMIC DNA]</scope>
    <source>
        <strain evidence="8 9">CNM20130759</strain>
    </source>
</reference>
<evidence type="ECO:0000256" key="1">
    <source>
        <dbReference type="ARBA" id="ARBA00023015"/>
    </source>
</evidence>
<comment type="caution">
    <text evidence="8">The sequence shown here is derived from an EMBL/GenBank/DDBJ whole genome shotgun (WGS) entry which is preliminary data.</text>
</comment>
<dbReference type="InterPro" id="IPR000943">
    <property type="entry name" value="RNA_pol_sigma70"/>
</dbReference>
<protein>
    <submittedName>
        <fullName evidence="8">RNA polymerase sigma factor SigF</fullName>
    </submittedName>
</protein>
<dbReference type="InterPro" id="IPR036388">
    <property type="entry name" value="WH-like_DNA-bd_sf"/>
</dbReference>
<dbReference type="InterPro" id="IPR014284">
    <property type="entry name" value="RNA_pol_sigma-70_dom"/>
</dbReference>
<keyword evidence="1" id="KW-0805">Transcription regulation</keyword>
<dbReference type="Gene3D" id="1.10.10.10">
    <property type="entry name" value="Winged helix-like DNA-binding domain superfamily/Winged helix DNA-binding domain"/>
    <property type="match status" value="2"/>
</dbReference>
<dbReference type="RefSeq" id="WP_051043676.1">
    <property type="nucleotide sequence ID" value="NZ_JAAXOR010000001.1"/>
</dbReference>
<dbReference type="Proteomes" id="UP000215506">
    <property type="component" value="Unassembled WGS sequence"/>
</dbReference>
<evidence type="ECO:0000259" key="5">
    <source>
        <dbReference type="Pfam" id="PF04539"/>
    </source>
</evidence>
<dbReference type="InterPro" id="IPR014322">
    <property type="entry name" value="RNA_pol_sigma-B/F/G"/>
</dbReference>
<dbReference type="InterPro" id="IPR007624">
    <property type="entry name" value="RNA_pol_sigma70_r3"/>
</dbReference>
<dbReference type="InterPro" id="IPR013324">
    <property type="entry name" value="RNA_pol_sigma_r3/r4-like"/>
</dbReference>
<dbReference type="Pfam" id="PF04542">
    <property type="entry name" value="Sigma70_r2"/>
    <property type="match status" value="1"/>
</dbReference>
<keyword evidence="9" id="KW-1185">Reference proteome</keyword>
<organism evidence="8 9">
    <name type="scientific">Nocardia cerradoensis</name>
    <dbReference type="NCBI Taxonomy" id="85688"/>
    <lineage>
        <taxon>Bacteria</taxon>
        <taxon>Bacillati</taxon>
        <taxon>Actinomycetota</taxon>
        <taxon>Actinomycetes</taxon>
        <taxon>Mycobacteriales</taxon>
        <taxon>Nocardiaceae</taxon>
        <taxon>Nocardia</taxon>
    </lineage>
</organism>
<evidence type="ECO:0000313" key="8">
    <source>
        <dbReference type="EMBL" id="OXR45778.1"/>
    </source>
</evidence>
<dbReference type="SUPFAM" id="SSF88659">
    <property type="entry name" value="Sigma3 and sigma4 domains of RNA polymerase sigma factors"/>
    <property type="match status" value="2"/>
</dbReference>
<feature type="domain" description="RNA polymerase sigma-70 region 2" evidence="6">
    <location>
        <begin position="48"/>
        <end position="116"/>
    </location>
</feature>
<dbReference type="PANTHER" id="PTHR30385">
    <property type="entry name" value="SIGMA FACTOR F FLAGELLAR"/>
    <property type="match status" value="1"/>
</dbReference>
<accession>A0A231HA99</accession>
<dbReference type="GO" id="GO:0016987">
    <property type="term" value="F:sigma factor activity"/>
    <property type="evidence" value="ECO:0007669"/>
    <property type="project" value="UniProtKB-KW"/>
</dbReference>
<evidence type="ECO:0000259" key="7">
    <source>
        <dbReference type="Pfam" id="PF04545"/>
    </source>
</evidence>
<dbReference type="PANTHER" id="PTHR30385:SF4">
    <property type="entry name" value="RNA POLYMERASE SIGMA-E FACTOR"/>
    <property type="match status" value="1"/>
</dbReference>
<dbReference type="CDD" id="cd06171">
    <property type="entry name" value="Sigma70_r4"/>
    <property type="match status" value="1"/>
</dbReference>
<dbReference type="NCBIfam" id="TIGR02937">
    <property type="entry name" value="sigma70-ECF"/>
    <property type="match status" value="1"/>
</dbReference>
<name>A0A231HA99_9NOCA</name>
<evidence type="ECO:0000259" key="6">
    <source>
        <dbReference type="Pfam" id="PF04542"/>
    </source>
</evidence>
<sequence length="278" mass="31343">MTHPARTHRTGGARSRSDSYDNIEPWFDKLADLDATDPHRRALREHIIELCLPLAEHIARRYLNRGEAYDDLLQTARMGLVLAVDRFDPGRGAPFLGFAVPTIMGEVRKHFRDHTWAARVPRRYKELRHRIVKAGDPLTQRLGRAPNARELAAELDVDIIDITQALVAANVYQCDSLDAARTERDDAPSTAAAALGVDEPCYELLEQAAAVRPLIADLPQRDRDILVLRFFESKTQSEIAEHFGVSQMHVSRLLTRILDTLRDGVWSTPEDSVAQMQP</sequence>
<dbReference type="InterPro" id="IPR013325">
    <property type="entry name" value="RNA_pol_sigma_r2"/>
</dbReference>
<gene>
    <name evidence="8" type="primary">sigF_1</name>
    <name evidence="8" type="ORF">B7C42_02070</name>
</gene>
<dbReference type="InterPro" id="IPR007627">
    <property type="entry name" value="RNA_pol_sigma70_r2"/>
</dbReference>
<proteinExistence type="predicted"/>
<keyword evidence="4" id="KW-0804">Transcription</keyword>
<dbReference type="AlphaFoldDB" id="A0A231HA99"/>